<dbReference type="Pfam" id="PF13583">
    <property type="entry name" value="Reprolysin_4"/>
    <property type="match status" value="1"/>
</dbReference>
<comment type="caution">
    <text evidence="3">The sequence shown here is derived from an EMBL/GenBank/DDBJ whole genome shotgun (WGS) entry which is preliminary data.</text>
</comment>
<sequence length="692" mass="74111">MVFLIRNCEARHIQGYQRMKINQNLRYLSLAVWLGATSALADGARATLVEPPHPIYHVVRDQTLAQAAASIANRGGFGFRIAAGLESDRLNRKLAAADWPAALAQLLEDYNYTLVGEPGAIRSVLISGRRHNGLVDPTSAGIAIEPRKVDGLPERYRRLKPGSAMPVELPMAQLRQLKAGDRTLLDLPIGQYQVEHDRRTDHADGSSTWTGHLADEGLGYRLNLSVGAAGLMGNLYTPDGEYLIEGAGEAAVLVDLQHSGLTAGGFDGDHIEPSGLPAPTEMAKASLSTESLRTKAESLRADATALNQEATNLYGNYTDNQQLVANAQTALTAAKANTATAKAELASRKQTLKSAPKDATLQAAVASAKSALNAAKAAEKQANTNLKAVKKFEKSALSAYNKKIAAYKKANTKAEKAEADYAARLNETGGGNTENNGNNGNGGGNTTETNVVDVMVLYTTVGQSADYAKQRIQYLVDVSNQAYRDSGIHASLRLVHTEASAYTETNLDNTALDDLGAGNGAFANVEALRNRYGADVVVFFRPFYHLASGQMCGIAYQGFYNGGDAYPFLAYAVVGDGYSLESDNYYCTTGSFAHEIGHTLGNVHDREFSNLQGKFEYSYAWGIDNLFGTIMSYYSPQILLFSSPSLSTQCAGGPCGYPAGSIHSSDQTATTNYTAPFVSAYRQTQVSVPSIE</sequence>
<dbReference type="AlphaFoldDB" id="A0A177PEC2"/>
<evidence type="ECO:0000256" key="1">
    <source>
        <dbReference type="SAM" id="MobiDB-lite"/>
    </source>
</evidence>
<feature type="region of interest" description="Disordered" evidence="1">
    <location>
        <begin position="426"/>
        <end position="446"/>
    </location>
</feature>
<reference evidence="4" key="1">
    <citation type="submission" date="2016-03" db="EMBL/GenBank/DDBJ databases">
        <authorList>
            <person name="Heylen K."/>
            <person name="De Vos P."/>
            <person name="Vekeman B."/>
        </authorList>
    </citation>
    <scope>NUCLEOTIDE SEQUENCE [LARGE SCALE GENOMIC DNA]</scope>
    <source>
        <strain evidence="4">R-45383</strain>
    </source>
</reference>
<proteinExistence type="predicted"/>
<dbReference type="InterPro" id="IPR000253">
    <property type="entry name" value="FHA_dom"/>
</dbReference>
<dbReference type="EMBL" id="LUUK01000013">
    <property type="protein sequence ID" value="OAI28184.1"/>
    <property type="molecule type" value="Genomic_DNA"/>
</dbReference>
<dbReference type="Proteomes" id="UP000077628">
    <property type="component" value="Unassembled WGS sequence"/>
</dbReference>
<keyword evidence="4" id="KW-1185">Reference proteome</keyword>
<dbReference type="GO" id="GO:0008237">
    <property type="term" value="F:metallopeptidase activity"/>
    <property type="evidence" value="ECO:0007669"/>
    <property type="project" value="InterPro"/>
</dbReference>
<name>A0A177PEC2_9GAMM</name>
<protein>
    <recommendedName>
        <fullName evidence="2">FHA domain-containing protein</fullName>
    </recommendedName>
</protein>
<dbReference type="InterPro" id="IPR024079">
    <property type="entry name" value="MetalloPept_cat_dom_sf"/>
</dbReference>
<gene>
    <name evidence="3" type="ORF">A1355_17490</name>
</gene>
<organism evidence="3 4">
    <name type="scientific">Methylomonas koyamae</name>
    <dbReference type="NCBI Taxonomy" id="702114"/>
    <lineage>
        <taxon>Bacteria</taxon>
        <taxon>Pseudomonadati</taxon>
        <taxon>Pseudomonadota</taxon>
        <taxon>Gammaproteobacteria</taxon>
        <taxon>Methylococcales</taxon>
        <taxon>Methylococcaceae</taxon>
        <taxon>Methylomonas</taxon>
    </lineage>
</organism>
<feature type="domain" description="FHA" evidence="2">
    <location>
        <begin position="459"/>
        <end position="528"/>
    </location>
</feature>
<dbReference type="Gene3D" id="3.40.390.10">
    <property type="entry name" value="Collagenase (Catalytic Domain)"/>
    <property type="match status" value="1"/>
</dbReference>
<evidence type="ECO:0000313" key="4">
    <source>
        <dbReference type="Proteomes" id="UP000077628"/>
    </source>
</evidence>
<evidence type="ECO:0000259" key="2">
    <source>
        <dbReference type="PROSITE" id="PS50006"/>
    </source>
</evidence>
<dbReference type="PROSITE" id="PS50006">
    <property type="entry name" value="FHA_DOMAIN"/>
    <property type="match status" value="1"/>
</dbReference>
<dbReference type="STRING" id="702114.A1355_17490"/>
<evidence type="ECO:0000313" key="3">
    <source>
        <dbReference type="EMBL" id="OAI28184.1"/>
    </source>
</evidence>
<dbReference type="SUPFAM" id="SSF55486">
    <property type="entry name" value="Metalloproteases ('zincins'), catalytic domain"/>
    <property type="match status" value="1"/>
</dbReference>
<accession>A0A177PEC2</accession>